<keyword evidence="3" id="KW-1185">Reference proteome</keyword>
<dbReference type="Proteomes" id="UP000507470">
    <property type="component" value="Unassembled WGS sequence"/>
</dbReference>
<keyword evidence="1" id="KW-0812">Transmembrane</keyword>
<reference evidence="2 3" key="1">
    <citation type="submission" date="2020-06" db="EMBL/GenBank/DDBJ databases">
        <authorList>
            <person name="Li R."/>
            <person name="Bekaert M."/>
        </authorList>
    </citation>
    <scope>NUCLEOTIDE SEQUENCE [LARGE SCALE GENOMIC DNA]</scope>
    <source>
        <strain evidence="3">wild</strain>
    </source>
</reference>
<dbReference type="Gene3D" id="1.20.140.150">
    <property type="match status" value="1"/>
</dbReference>
<feature type="transmembrane region" description="Helical" evidence="1">
    <location>
        <begin position="108"/>
        <end position="132"/>
    </location>
</feature>
<evidence type="ECO:0000256" key="1">
    <source>
        <dbReference type="SAM" id="Phobius"/>
    </source>
</evidence>
<gene>
    <name evidence="2" type="ORF">MCOR_11430</name>
</gene>
<keyword evidence="1" id="KW-1133">Transmembrane helix</keyword>
<sequence length="161" mass="18155">MGLTDVAFTIKLAFYFILFGFILHTIGFGAPYWATGYNSHAGLWQYCSRSRGICVSIDMSLMDRKQVDKFTALKVLECFGFTGSVACLISICIFIFGGRCSESKFITVFNIFLFLATGTVIVIATIMFATMISDLDWAFDRFPLPIACWYNSSDKFAVWRN</sequence>
<dbReference type="EMBL" id="CACVKT020001974">
    <property type="protein sequence ID" value="CAC5373818.1"/>
    <property type="molecule type" value="Genomic_DNA"/>
</dbReference>
<proteinExistence type="predicted"/>
<evidence type="ECO:0000313" key="2">
    <source>
        <dbReference type="EMBL" id="CAC5373818.1"/>
    </source>
</evidence>
<feature type="transmembrane region" description="Helical" evidence="1">
    <location>
        <begin position="12"/>
        <end position="34"/>
    </location>
</feature>
<accession>A0A6J8AUX9</accession>
<evidence type="ECO:0000313" key="3">
    <source>
        <dbReference type="Proteomes" id="UP000507470"/>
    </source>
</evidence>
<organism evidence="2 3">
    <name type="scientific">Mytilus coruscus</name>
    <name type="common">Sea mussel</name>
    <dbReference type="NCBI Taxonomy" id="42192"/>
    <lineage>
        <taxon>Eukaryota</taxon>
        <taxon>Metazoa</taxon>
        <taxon>Spiralia</taxon>
        <taxon>Lophotrochozoa</taxon>
        <taxon>Mollusca</taxon>
        <taxon>Bivalvia</taxon>
        <taxon>Autobranchia</taxon>
        <taxon>Pteriomorphia</taxon>
        <taxon>Mytilida</taxon>
        <taxon>Mytiloidea</taxon>
        <taxon>Mytilidae</taxon>
        <taxon>Mytilinae</taxon>
        <taxon>Mytilus</taxon>
    </lineage>
</organism>
<protein>
    <submittedName>
        <fullName evidence="2">Uncharacterized protein</fullName>
    </submittedName>
</protein>
<dbReference type="AlphaFoldDB" id="A0A6J8AUX9"/>
<feature type="transmembrane region" description="Helical" evidence="1">
    <location>
        <begin position="72"/>
        <end position="96"/>
    </location>
</feature>
<name>A0A6J8AUX9_MYTCO</name>
<dbReference type="OrthoDB" id="10367384at2759"/>
<keyword evidence="1" id="KW-0472">Membrane</keyword>